<proteinExistence type="predicted"/>
<protein>
    <submittedName>
        <fullName evidence="2">Uncharacterized protein</fullName>
    </submittedName>
</protein>
<sequence>MSDGRIKMVGCNGAIECVNIDCHSRRLGHTIRNRDGNASQSIGVSGVSALLSADDQPIPPYRRFRPSSAVSTKKSCTLQDDSNSTLAIETDALRDRP</sequence>
<accession>A0A9P7ZXL9</accession>
<evidence type="ECO:0000313" key="2">
    <source>
        <dbReference type="EMBL" id="KAG9319021.1"/>
    </source>
</evidence>
<dbReference type="EMBL" id="JAIFTL010001183">
    <property type="protein sequence ID" value="KAG9319021.1"/>
    <property type="molecule type" value="Genomic_DNA"/>
</dbReference>
<feature type="region of interest" description="Disordered" evidence="1">
    <location>
        <begin position="55"/>
        <end position="76"/>
    </location>
</feature>
<organism evidence="2 3">
    <name type="scientific">Mortierella alpina</name>
    <name type="common">Oleaginous fungus</name>
    <name type="synonym">Mortierella renispora</name>
    <dbReference type="NCBI Taxonomy" id="64518"/>
    <lineage>
        <taxon>Eukaryota</taxon>
        <taxon>Fungi</taxon>
        <taxon>Fungi incertae sedis</taxon>
        <taxon>Mucoromycota</taxon>
        <taxon>Mortierellomycotina</taxon>
        <taxon>Mortierellomycetes</taxon>
        <taxon>Mortierellales</taxon>
        <taxon>Mortierellaceae</taxon>
        <taxon>Mortierella</taxon>
    </lineage>
</organism>
<gene>
    <name evidence="2" type="ORF">KVV02_003959</name>
</gene>
<reference evidence="2" key="1">
    <citation type="submission" date="2021-07" db="EMBL/GenBank/DDBJ databases">
        <title>Draft genome of Mortierella alpina, strain LL118, isolated from an aspen leaf litter sample.</title>
        <authorList>
            <person name="Yang S."/>
            <person name="Vinatzer B.A."/>
        </authorList>
    </citation>
    <scope>NUCLEOTIDE SEQUENCE</scope>
    <source>
        <strain evidence="2">LL118</strain>
    </source>
</reference>
<name>A0A9P7ZXL9_MORAP</name>
<dbReference type="Proteomes" id="UP000717515">
    <property type="component" value="Unassembled WGS sequence"/>
</dbReference>
<evidence type="ECO:0000256" key="1">
    <source>
        <dbReference type="SAM" id="MobiDB-lite"/>
    </source>
</evidence>
<evidence type="ECO:0000313" key="3">
    <source>
        <dbReference type="Proteomes" id="UP000717515"/>
    </source>
</evidence>
<comment type="caution">
    <text evidence="2">The sequence shown here is derived from an EMBL/GenBank/DDBJ whole genome shotgun (WGS) entry which is preliminary data.</text>
</comment>
<dbReference type="AlphaFoldDB" id="A0A9P7ZXL9"/>